<protein>
    <submittedName>
        <fullName evidence="2">Uncharacterized protein</fullName>
    </submittedName>
</protein>
<gene>
    <name evidence="2" type="ORF">H9737_01070</name>
</gene>
<reference evidence="2" key="1">
    <citation type="journal article" date="2021" name="PeerJ">
        <title>Extensive microbial diversity within the chicken gut microbiome revealed by metagenomics and culture.</title>
        <authorList>
            <person name="Gilroy R."/>
            <person name="Ravi A."/>
            <person name="Getino M."/>
            <person name="Pursley I."/>
            <person name="Horton D.L."/>
            <person name="Alikhan N.F."/>
            <person name="Baker D."/>
            <person name="Gharbi K."/>
            <person name="Hall N."/>
            <person name="Watson M."/>
            <person name="Adriaenssens E.M."/>
            <person name="Foster-Nyarko E."/>
            <person name="Jarju S."/>
            <person name="Secka A."/>
            <person name="Antonio M."/>
            <person name="Oren A."/>
            <person name="Chaudhuri R.R."/>
            <person name="La Ragione R."/>
            <person name="Hildebrand F."/>
            <person name="Pallen M.J."/>
        </authorList>
    </citation>
    <scope>NUCLEOTIDE SEQUENCE</scope>
    <source>
        <strain evidence="2">26628</strain>
    </source>
</reference>
<evidence type="ECO:0000256" key="1">
    <source>
        <dbReference type="SAM" id="SignalP"/>
    </source>
</evidence>
<dbReference type="AlphaFoldDB" id="A0A9D1VSS5"/>
<keyword evidence="1" id="KW-0732">Signal</keyword>
<feature type="chain" id="PRO_5039116694" evidence="1">
    <location>
        <begin position="27"/>
        <end position="185"/>
    </location>
</feature>
<feature type="signal peptide" evidence="1">
    <location>
        <begin position="1"/>
        <end position="26"/>
    </location>
</feature>
<evidence type="ECO:0000313" key="3">
    <source>
        <dbReference type="Proteomes" id="UP000824249"/>
    </source>
</evidence>
<evidence type="ECO:0000313" key="2">
    <source>
        <dbReference type="EMBL" id="HIX46266.1"/>
    </source>
</evidence>
<proteinExistence type="predicted"/>
<organism evidence="2 3">
    <name type="scientific">Candidatus Borkfalkia faecigallinarum</name>
    <dbReference type="NCBI Taxonomy" id="2838509"/>
    <lineage>
        <taxon>Bacteria</taxon>
        <taxon>Bacillati</taxon>
        <taxon>Bacillota</taxon>
        <taxon>Clostridia</taxon>
        <taxon>Christensenellales</taxon>
        <taxon>Christensenellaceae</taxon>
        <taxon>Candidatus Borkfalkia</taxon>
    </lineage>
</organism>
<dbReference type="Proteomes" id="UP000824249">
    <property type="component" value="Unassembled WGS sequence"/>
</dbReference>
<sequence length="185" mass="20278">MKKIVYRFAWLFLGCLSALFGMTGCAREDADPAVLFADRLVASEEYEVVLEETFVGSADEGKDFVALCRSLSEMKAVCSRNGYGGLFHEENPGSGIYDHEAAEVLCGLTSQDFQDTAYVVCGFYKSTDPGQFRIEGMDVAGSKLILYVEYPDSILEHDSVVTYLLIAKVDQALVTDVTESMCVIG</sequence>
<dbReference type="EMBL" id="DXFD01000015">
    <property type="protein sequence ID" value="HIX46266.1"/>
    <property type="molecule type" value="Genomic_DNA"/>
</dbReference>
<reference evidence="2" key="2">
    <citation type="submission" date="2021-04" db="EMBL/GenBank/DDBJ databases">
        <authorList>
            <person name="Gilroy R."/>
        </authorList>
    </citation>
    <scope>NUCLEOTIDE SEQUENCE</scope>
    <source>
        <strain evidence="2">26628</strain>
    </source>
</reference>
<accession>A0A9D1VSS5</accession>
<dbReference type="PROSITE" id="PS51257">
    <property type="entry name" value="PROKAR_LIPOPROTEIN"/>
    <property type="match status" value="1"/>
</dbReference>
<name>A0A9D1VSS5_9FIRM</name>
<comment type="caution">
    <text evidence="2">The sequence shown here is derived from an EMBL/GenBank/DDBJ whole genome shotgun (WGS) entry which is preliminary data.</text>
</comment>